<feature type="domain" description="Reverse transcriptase" evidence="2">
    <location>
        <begin position="324"/>
        <end position="602"/>
    </location>
</feature>
<organism evidence="3 4">
    <name type="scientific">Arctia plantaginis</name>
    <name type="common">Wood tiger moth</name>
    <name type="synonym">Phalaena plantaginis</name>
    <dbReference type="NCBI Taxonomy" id="874455"/>
    <lineage>
        <taxon>Eukaryota</taxon>
        <taxon>Metazoa</taxon>
        <taxon>Ecdysozoa</taxon>
        <taxon>Arthropoda</taxon>
        <taxon>Hexapoda</taxon>
        <taxon>Insecta</taxon>
        <taxon>Pterygota</taxon>
        <taxon>Neoptera</taxon>
        <taxon>Endopterygota</taxon>
        <taxon>Lepidoptera</taxon>
        <taxon>Glossata</taxon>
        <taxon>Ditrysia</taxon>
        <taxon>Noctuoidea</taxon>
        <taxon>Erebidae</taxon>
        <taxon>Arctiinae</taxon>
        <taxon>Arctia</taxon>
    </lineage>
</organism>
<protein>
    <recommendedName>
        <fullName evidence="2">Reverse transcriptase domain-containing protein</fullName>
    </recommendedName>
</protein>
<evidence type="ECO:0000313" key="4">
    <source>
        <dbReference type="Proteomes" id="UP000494256"/>
    </source>
</evidence>
<dbReference type="CDD" id="cd01650">
    <property type="entry name" value="RT_nLTR_like"/>
    <property type="match status" value="1"/>
</dbReference>
<evidence type="ECO:0000313" key="3">
    <source>
        <dbReference type="EMBL" id="CAB3258236.1"/>
    </source>
</evidence>
<dbReference type="Pfam" id="PF00078">
    <property type="entry name" value="RVT_1"/>
    <property type="match status" value="1"/>
</dbReference>
<feature type="compositionally biased region" description="Basic residues" evidence="1">
    <location>
        <begin position="119"/>
        <end position="131"/>
    </location>
</feature>
<dbReference type="Proteomes" id="UP000494256">
    <property type="component" value="Unassembled WGS sequence"/>
</dbReference>
<accession>A0A8S1BI40</accession>
<dbReference type="PROSITE" id="PS50878">
    <property type="entry name" value="RT_POL"/>
    <property type="match status" value="1"/>
</dbReference>
<comment type="caution">
    <text evidence="3">The sequence shown here is derived from an EMBL/GenBank/DDBJ whole genome shotgun (WGS) entry which is preliminary data.</text>
</comment>
<dbReference type="InterPro" id="IPR000477">
    <property type="entry name" value="RT_dom"/>
</dbReference>
<dbReference type="InterPro" id="IPR013087">
    <property type="entry name" value="Znf_C2H2_type"/>
</dbReference>
<dbReference type="InterPro" id="IPR043502">
    <property type="entry name" value="DNA/RNA_pol_sf"/>
</dbReference>
<dbReference type="PROSITE" id="PS00028">
    <property type="entry name" value="ZINC_FINGER_C2H2_1"/>
    <property type="match status" value="1"/>
</dbReference>
<evidence type="ECO:0000256" key="1">
    <source>
        <dbReference type="SAM" id="MobiDB-lite"/>
    </source>
</evidence>
<dbReference type="OrthoDB" id="7533242at2759"/>
<gene>
    <name evidence="3" type="ORF">APLA_LOCUS16171</name>
</gene>
<reference evidence="3 4" key="1">
    <citation type="submission" date="2020-04" db="EMBL/GenBank/DDBJ databases">
        <authorList>
            <person name="Wallbank WR R."/>
            <person name="Pardo Diaz C."/>
            <person name="Kozak K."/>
            <person name="Martin S."/>
            <person name="Jiggins C."/>
            <person name="Moest M."/>
            <person name="Warren A I."/>
            <person name="Byers J.R.P. K."/>
            <person name="Montejo-Kovacevich G."/>
            <person name="Yen C E."/>
        </authorList>
    </citation>
    <scope>NUCLEOTIDE SEQUENCE [LARGE SCALE GENOMIC DNA]</scope>
</reference>
<name>A0A8S1BI40_ARCPL</name>
<dbReference type="SUPFAM" id="SSF56672">
    <property type="entry name" value="DNA/RNA polymerases"/>
    <property type="match status" value="1"/>
</dbReference>
<dbReference type="PANTHER" id="PTHR19446">
    <property type="entry name" value="REVERSE TRANSCRIPTASES"/>
    <property type="match status" value="1"/>
</dbReference>
<dbReference type="GO" id="GO:0071897">
    <property type="term" value="P:DNA biosynthetic process"/>
    <property type="evidence" value="ECO:0007669"/>
    <property type="project" value="UniProtKB-ARBA"/>
</dbReference>
<feature type="region of interest" description="Disordered" evidence="1">
    <location>
        <begin position="119"/>
        <end position="145"/>
    </location>
</feature>
<evidence type="ECO:0000259" key="2">
    <source>
        <dbReference type="PROSITE" id="PS50878"/>
    </source>
</evidence>
<proteinExistence type="predicted"/>
<feature type="region of interest" description="Disordered" evidence="1">
    <location>
        <begin position="205"/>
        <end position="224"/>
    </location>
</feature>
<sequence length="1071" mass="119278">MSALEKNKDVWAMGGQGLDPKYEKCRNITEEIYKRINITFQIKKLESAGQSDVSDHSDQIDSNELSNETDLFACDKSDSISSSTEAEKPIATCDRYININNNEELKTKKPAVVYKRPRKRFRKRVKKRQTARAHSDTEGSSDEAVPLSRMVEVDSKSVDNDDNIMGVPNIVILTRDLKPKIQSDKRSFATTKNSKKLDILVHKPEEKKKETEPVNRSPTVEKSGMEWKNQSVNNICNIDLRTVENHFHRLAAPRDGEDSWPPVLVRADPMPESDDRLCAPFTEGEITDCLKRRTDTSPGPDGIKYSDLRRADPESRVLTALFNAVWRIEAAPSTWGAANTILLHKKGDVDQINNWRPISLGNTVPKLFAAILSTRLKSWGTANGRFSSSQKGFLSFEGCFEHNFVLQEAIRDVRRRGGELVVAWLDLTSAFDSIPHSSIRRALEGHGLPPRVRHVIASLYSNMTTSVRVASGSTAPIHIESGVRQGCPLSPDIFNLTIEVLLRGLAGLNEGYVLEGRRYNSLFYADDGALLADSPEGMRRLLEAAESGARAVGIEFNPSKCATIHIVGGRGGGARPTVFNIQGTPMRALADEEAYEHLGIPTGYQVRQTPVGTVRDLLEDAKKIGDSLLAPWQKLDAVGTFLLPRLDFIMQGATMEKEYLTAVDKAVRRLAKEWLYLPQRASAELVYLPPSRGGGGLLPLADLHDVLTVAHSYRLLNARDHAVRSLTEALLKRTTSDRLGRSAGGDDIARYLSGDTGLPPSGAGTSFWARVRVASTNLKKKIGLRWQWHPDKERLGLKCGGDGEALLPEDSRRVANVLRRGVSAHYAGKLLAKRDQGKVFEVTKRSVASNHFLRTGRNIRFCDWRFIHRARLNVLPLNAAVRGIPGLDKSCRRCGEDLESLPHVLNHCGPHAAARQMRHNGVQNRLVRAARCVGNITINRSVTGAHGAAAVMRPDIVVRDETTRRINIVDVCVPFENRTEAFRAARREKLAKYAPLAEQLVEQGYTTRIETFMVGALGGWDAHNETVIKLLGISKRYAGMMRRLMISEVVRWSRDIYVEHVSGVRQYRVDQ</sequence>
<dbReference type="EMBL" id="CADEBD010000620">
    <property type="protein sequence ID" value="CAB3258236.1"/>
    <property type="molecule type" value="Genomic_DNA"/>
</dbReference>
<dbReference type="AlphaFoldDB" id="A0A8S1BI40"/>